<dbReference type="AlphaFoldDB" id="A0A9P5LJT7"/>
<dbReference type="Pfam" id="PF20150">
    <property type="entry name" value="2EXR"/>
    <property type="match status" value="1"/>
</dbReference>
<dbReference type="Proteomes" id="UP000722485">
    <property type="component" value="Unassembled WGS sequence"/>
</dbReference>
<evidence type="ECO:0000313" key="3">
    <source>
        <dbReference type="Proteomes" id="UP000722485"/>
    </source>
</evidence>
<keyword evidence="3" id="KW-1185">Reference proteome</keyword>
<name>A0A9P5LJT7_9HYPO</name>
<gene>
    <name evidence="2" type="ORF">G7Z17_g3578</name>
</gene>
<comment type="caution">
    <text evidence="2">The sequence shown here is derived from an EMBL/GenBank/DDBJ whole genome shotgun (WGS) entry which is preliminary data.</text>
</comment>
<dbReference type="OrthoDB" id="5061036at2759"/>
<reference evidence="2" key="1">
    <citation type="submission" date="2020-03" db="EMBL/GenBank/DDBJ databases">
        <title>Draft Genome Sequence of Cylindrodendrum hubeiense.</title>
        <authorList>
            <person name="Buettner E."/>
            <person name="Kellner H."/>
        </authorList>
    </citation>
    <scope>NUCLEOTIDE SEQUENCE</scope>
    <source>
        <strain evidence="2">IHI 201604</strain>
    </source>
</reference>
<proteinExistence type="predicted"/>
<dbReference type="InterPro" id="IPR045518">
    <property type="entry name" value="2EXR"/>
</dbReference>
<sequence length="339" mass="38835">MVAGSRNSNDVLGDSFGRFTDLSPELRNQIWRYALEDAVLGRMVRLTVYRLLYVVNHTCLIADGRFCGDHGKCDGFGNFRGVSQASMCMPDGYFAVSDQYPEPEDPESASRLASLNLACYESRSAVIQRYPDVLRVYRGEWKTGVKVRLVRFNTEIDVLHLIGVLDMPVFHPHSGLPKDDSLYKIIQDDNQRFPWNASHFQSFRDLVASTQHVAFTHMGQRGDIVYGSGSDLAVKEDFVTFLFFFESLQHLYMWPDPAMWPEVLENTVIMDNIQDVLHSDDRDLKWLLDDAKLLLGEYHRRSIIQNTQYTGSTEHWVPRPKPLEKIGCYAPASWSPSRN</sequence>
<dbReference type="EMBL" id="JAANBB010000045">
    <property type="protein sequence ID" value="KAF7553486.1"/>
    <property type="molecule type" value="Genomic_DNA"/>
</dbReference>
<protein>
    <recommendedName>
        <fullName evidence="1">2EXR domain-containing protein</fullName>
    </recommendedName>
</protein>
<organism evidence="2 3">
    <name type="scientific">Cylindrodendrum hubeiense</name>
    <dbReference type="NCBI Taxonomy" id="595255"/>
    <lineage>
        <taxon>Eukaryota</taxon>
        <taxon>Fungi</taxon>
        <taxon>Dikarya</taxon>
        <taxon>Ascomycota</taxon>
        <taxon>Pezizomycotina</taxon>
        <taxon>Sordariomycetes</taxon>
        <taxon>Hypocreomycetidae</taxon>
        <taxon>Hypocreales</taxon>
        <taxon>Nectriaceae</taxon>
        <taxon>Cylindrodendrum</taxon>
    </lineage>
</organism>
<accession>A0A9P5LJT7</accession>
<evidence type="ECO:0000313" key="2">
    <source>
        <dbReference type="EMBL" id="KAF7553486.1"/>
    </source>
</evidence>
<feature type="domain" description="2EXR" evidence="1">
    <location>
        <begin position="16"/>
        <end position="159"/>
    </location>
</feature>
<evidence type="ECO:0000259" key="1">
    <source>
        <dbReference type="Pfam" id="PF20150"/>
    </source>
</evidence>